<gene>
    <name evidence="2" type="ORF">PHAECO_LOCUS10904</name>
</gene>
<dbReference type="SMART" id="SM00836">
    <property type="entry name" value="DALR_1"/>
    <property type="match status" value="1"/>
</dbReference>
<dbReference type="GO" id="GO:0004814">
    <property type="term" value="F:arginine-tRNA ligase activity"/>
    <property type="evidence" value="ECO:0007669"/>
    <property type="project" value="InterPro"/>
</dbReference>
<evidence type="ECO:0000313" key="2">
    <source>
        <dbReference type="EMBL" id="CAH1175761.1"/>
    </source>
</evidence>
<organism evidence="2 3">
    <name type="scientific">Phaedon cochleariae</name>
    <name type="common">Mustard beetle</name>
    <dbReference type="NCBI Taxonomy" id="80249"/>
    <lineage>
        <taxon>Eukaryota</taxon>
        <taxon>Metazoa</taxon>
        <taxon>Ecdysozoa</taxon>
        <taxon>Arthropoda</taxon>
        <taxon>Hexapoda</taxon>
        <taxon>Insecta</taxon>
        <taxon>Pterygota</taxon>
        <taxon>Neoptera</taxon>
        <taxon>Endopterygota</taxon>
        <taxon>Coleoptera</taxon>
        <taxon>Polyphaga</taxon>
        <taxon>Cucujiformia</taxon>
        <taxon>Chrysomeloidea</taxon>
        <taxon>Chrysomelidae</taxon>
        <taxon>Chrysomelinae</taxon>
        <taxon>Chrysomelini</taxon>
        <taxon>Phaedon</taxon>
    </lineage>
</organism>
<dbReference type="SUPFAM" id="SSF47323">
    <property type="entry name" value="Anticodon-binding domain of a subclass of class I aminoacyl-tRNA synthetases"/>
    <property type="match status" value="1"/>
</dbReference>
<dbReference type="PANTHER" id="PTHR16043">
    <property type="entry name" value="DALRD3 PROTEIN"/>
    <property type="match status" value="1"/>
</dbReference>
<evidence type="ECO:0000259" key="1">
    <source>
        <dbReference type="SMART" id="SM00836"/>
    </source>
</evidence>
<protein>
    <recommendedName>
        <fullName evidence="1">DALR anticodon binding domain-containing protein</fullName>
    </recommendedName>
</protein>
<dbReference type="GO" id="GO:0005524">
    <property type="term" value="F:ATP binding"/>
    <property type="evidence" value="ECO:0007669"/>
    <property type="project" value="InterPro"/>
</dbReference>
<dbReference type="PANTHER" id="PTHR16043:SF1">
    <property type="entry name" value="DALR ANTICODON-BINDING DOMAIN-CONTAINING PROTEIN 3"/>
    <property type="match status" value="1"/>
</dbReference>
<dbReference type="InterPro" id="IPR009080">
    <property type="entry name" value="tRNAsynth_Ia_anticodon-bd"/>
</dbReference>
<sequence>MCFALEEMTILENFIYLLQKFLITNSENDHKIIRKHTKRLQQSGDISFPLDIRNWYHLLDKQLLNDGMVNIFDYGMPGIDVDKQIIQLKEESTNWSIHIDKIVVENNEAFLFLERSQELLRNVIEQVIECGHSYSSSKVIERTICLQTHPIIEDHTEVDLSVLRLHLVKEVAKNFINKSTREIPEGSSVVHLLLNPIDDCTVNVLCGPVLNDKGVKSSTAAKDLYRTRSDDMKMMAYHKYHVPAVANQSWNTYFRKLGEASVTIEMLANKPQKPIKITVNDTRSANKGSSFIFYNCARLSALFKEFDKKTATSIYPELPNISDVDFSLLTQPEEWELFYVYIMQYPLVVKSCIRDIEKGFLNPQYLISFLTNLSSVFSVYYRRIRILTNPREHMFAVIHARIFLLKAVQIVFHDALELLNIEPIKEM</sequence>
<dbReference type="InterPro" id="IPR037380">
    <property type="entry name" value="DALRD3"/>
</dbReference>
<feature type="domain" description="DALR anticodon binding" evidence="1">
    <location>
        <begin position="292"/>
        <end position="427"/>
    </location>
</feature>
<dbReference type="GO" id="GO:0006420">
    <property type="term" value="P:arginyl-tRNA aminoacylation"/>
    <property type="evidence" value="ECO:0007669"/>
    <property type="project" value="InterPro"/>
</dbReference>
<name>A0A9P0DT01_PHACE</name>
<keyword evidence="3" id="KW-1185">Reference proteome</keyword>
<dbReference type="Pfam" id="PF05746">
    <property type="entry name" value="DALR_1"/>
    <property type="match status" value="1"/>
</dbReference>
<dbReference type="InterPro" id="IPR008909">
    <property type="entry name" value="DALR_anticod-bd"/>
</dbReference>
<dbReference type="GO" id="GO:0000049">
    <property type="term" value="F:tRNA binding"/>
    <property type="evidence" value="ECO:0007669"/>
    <property type="project" value="TreeGrafter"/>
</dbReference>
<dbReference type="AlphaFoldDB" id="A0A9P0DT01"/>
<dbReference type="EMBL" id="OU896713">
    <property type="protein sequence ID" value="CAH1175761.1"/>
    <property type="molecule type" value="Genomic_DNA"/>
</dbReference>
<proteinExistence type="predicted"/>
<dbReference type="GO" id="GO:0106217">
    <property type="term" value="P:tRNA C3-cytosine methylation"/>
    <property type="evidence" value="ECO:0007669"/>
    <property type="project" value="TreeGrafter"/>
</dbReference>
<dbReference type="Proteomes" id="UP001153737">
    <property type="component" value="Chromosome 7"/>
</dbReference>
<accession>A0A9P0DT01</accession>
<reference evidence="2" key="2">
    <citation type="submission" date="2022-10" db="EMBL/GenBank/DDBJ databases">
        <authorList>
            <consortium name="ENA_rothamsted_submissions"/>
            <consortium name="culmorum"/>
            <person name="King R."/>
        </authorList>
    </citation>
    <scope>NUCLEOTIDE SEQUENCE</scope>
</reference>
<evidence type="ECO:0000313" key="3">
    <source>
        <dbReference type="Proteomes" id="UP001153737"/>
    </source>
</evidence>
<dbReference type="Gene3D" id="1.10.730.10">
    <property type="entry name" value="Isoleucyl-tRNA Synthetase, Domain 1"/>
    <property type="match status" value="1"/>
</dbReference>
<dbReference type="OrthoDB" id="9990834at2759"/>
<reference evidence="2" key="1">
    <citation type="submission" date="2022-01" db="EMBL/GenBank/DDBJ databases">
        <authorList>
            <person name="King R."/>
        </authorList>
    </citation>
    <scope>NUCLEOTIDE SEQUENCE</scope>
</reference>